<evidence type="ECO:0000256" key="3">
    <source>
        <dbReference type="ARBA" id="ARBA00023235"/>
    </source>
</evidence>
<dbReference type="InterPro" id="IPR020095">
    <property type="entry name" value="PsdUridine_synth_TruA_C"/>
</dbReference>
<feature type="compositionally biased region" description="Basic and acidic residues" evidence="4">
    <location>
        <begin position="11"/>
        <end position="29"/>
    </location>
</feature>
<evidence type="ECO:0000313" key="6">
    <source>
        <dbReference type="EMBL" id="CAF0862431.1"/>
    </source>
</evidence>
<dbReference type="InterPro" id="IPR001406">
    <property type="entry name" value="PsdUridine_synth_TruA"/>
</dbReference>
<evidence type="ECO:0000313" key="7">
    <source>
        <dbReference type="Proteomes" id="UP000663879"/>
    </source>
</evidence>
<dbReference type="InterPro" id="IPR020103">
    <property type="entry name" value="PsdUridine_synth_cat_dom_sf"/>
</dbReference>
<evidence type="ECO:0000259" key="5">
    <source>
        <dbReference type="Pfam" id="PF01416"/>
    </source>
</evidence>
<feature type="region of interest" description="Disordered" evidence="4">
    <location>
        <begin position="1"/>
        <end position="60"/>
    </location>
</feature>
<dbReference type="Proteomes" id="UP000663879">
    <property type="component" value="Unassembled WGS sequence"/>
</dbReference>
<dbReference type="EMBL" id="CAJNOC010001409">
    <property type="protein sequence ID" value="CAF0862431.1"/>
    <property type="molecule type" value="Genomic_DNA"/>
</dbReference>
<reference evidence="6" key="1">
    <citation type="submission" date="2021-02" db="EMBL/GenBank/DDBJ databases">
        <authorList>
            <person name="Nowell W R."/>
        </authorList>
    </citation>
    <scope>NUCLEOTIDE SEQUENCE</scope>
    <source>
        <strain evidence="6">Ploen Becks lab</strain>
    </source>
</reference>
<dbReference type="GO" id="GO:0005634">
    <property type="term" value="C:nucleus"/>
    <property type="evidence" value="ECO:0007669"/>
    <property type="project" value="TreeGrafter"/>
</dbReference>
<dbReference type="GO" id="GO:0009982">
    <property type="term" value="F:pseudouridine synthase activity"/>
    <property type="evidence" value="ECO:0007669"/>
    <property type="project" value="InterPro"/>
</dbReference>
<evidence type="ECO:0000256" key="1">
    <source>
        <dbReference type="ARBA" id="ARBA00009375"/>
    </source>
</evidence>
<keyword evidence="7" id="KW-1185">Reference proteome</keyword>
<dbReference type="FunFam" id="3.30.70.580:FF:000007">
    <property type="entry name" value="tRNA pseudouridine synthase"/>
    <property type="match status" value="1"/>
</dbReference>
<dbReference type="HAMAP" id="MF_00171">
    <property type="entry name" value="TruA"/>
    <property type="match status" value="1"/>
</dbReference>
<organism evidence="6 7">
    <name type="scientific">Brachionus calyciflorus</name>
    <dbReference type="NCBI Taxonomy" id="104777"/>
    <lineage>
        <taxon>Eukaryota</taxon>
        <taxon>Metazoa</taxon>
        <taxon>Spiralia</taxon>
        <taxon>Gnathifera</taxon>
        <taxon>Rotifera</taxon>
        <taxon>Eurotatoria</taxon>
        <taxon>Monogononta</taxon>
        <taxon>Pseudotrocha</taxon>
        <taxon>Ploima</taxon>
        <taxon>Brachionidae</taxon>
        <taxon>Brachionus</taxon>
    </lineage>
</organism>
<feature type="compositionally biased region" description="Basic residues" evidence="4">
    <location>
        <begin position="46"/>
        <end position="58"/>
    </location>
</feature>
<dbReference type="CDD" id="cd02569">
    <property type="entry name" value="PseudoU_synth_ScPus3"/>
    <property type="match status" value="1"/>
</dbReference>
<dbReference type="InterPro" id="IPR020097">
    <property type="entry name" value="PsdUridine_synth_TruA_a/b_dom"/>
</dbReference>
<evidence type="ECO:0000256" key="2">
    <source>
        <dbReference type="ARBA" id="ARBA00022694"/>
    </source>
</evidence>
<sequence>MEEEEGNRNLTDYKEIDKSENENSIDNKIETSGSETKLENSDPNKRPRYKSKKTKNHVNRSQNSELIDLTKLSYDDLIIEAERLQKHCFQLKNLLNKATQLNSKVGQTQGDKSVPYVNKKKKTKNRQNREFDFSKFNRRHVLLKFAYLGWNYQGYILQEGIYNTVENLLFDALIRTKLIESRETSNYHRCGRTDKGVSAFSQVISIDFRSNCASGKGVNVNQNSTVTNHDIKDEINYIKLLNGALPPDIRAICWSPVDNEYSSRFDCVERVYRYYFPKGDLDIDLMRDAGKRLCGEKDYRNFCKMDVSNGVVTFFRRIDDIRLEILDKEINEYSTVELIVEGSSFLWHQIRCIVAVLFLIGQKKEEPSIIDDLLDIEKYPCKPQYSMASECPLVLFDCQYDDIDWIYDRIEVERVIKHLQDQWLGPQIQATVMKRMMDSLHEVVEKKLEEEAKDPSLVPVVTNTGTNHRKVQQAYSLLQGKSQSHDYMKFAERPKSLSLEHRVDHFVKKRRLDAEVYQKINEANSLAQSLNIYKPNHLKNLSEDSNGSSK</sequence>
<protein>
    <recommendedName>
        <fullName evidence="5">Pseudouridine synthase I TruA alpha/beta domain-containing protein</fullName>
    </recommendedName>
</protein>
<dbReference type="PANTHER" id="PTHR11142">
    <property type="entry name" value="PSEUDOURIDYLATE SYNTHASE"/>
    <property type="match status" value="1"/>
</dbReference>
<feature type="domain" description="Pseudouridine synthase I TruA alpha/beta" evidence="5">
    <location>
        <begin position="291"/>
        <end position="401"/>
    </location>
</feature>
<gene>
    <name evidence="6" type="ORF">OXX778_LOCUS9507</name>
</gene>
<dbReference type="GO" id="GO:0003723">
    <property type="term" value="F:RNA binding"/>
    <property type="evidence" value="ECO:0007669"/>
    <property type="project" value="InterPro"/>
</dbReference>
<dbReference type="PANTHER" id="PTHR11142:SF5">
    <property type="entry name" value="TRNA PSEUDOURIDINE(38_39) SYNTHASE"/>
    <property type="match status" value="1"/>
</dbReference>
<feature type="compositionally biased region" description="Basic and acidic residues" evidence="4">
    <location>
        <begin position="36"/>
        <end position="45"/>
    </location>
</feature>
<comment type="similarity">
    <text evidence="1">Belongs to the tRNA pseudouridine synthase TruA family.</text>
</comment>
<dbReference type="InterPro" id="IPR041707">
    <property type="entry name" value="Pus3-like"/>
</dbReference>
<evidence type="ECO:0000256" key="4">
    <source>
        <dbReference type="SAM" id="MobiDB-lite"/>
    </source>
</evidence>
<accession>A0A813WYE9</accession>
<dbReference type="Gene3D" id="3.30.70.660">
    <property type="entry name" value="Pseudouridine synthase I, catalytic domain, C-terminal subdomain"/>
    <property type="match status" value="1"/>
</dbReference>
<dbReference type="InterPro" id="IPR020094">
    <property type="entry name" value="TruA/RsuA/RluB/E/F_N"/>
</dbReference>
<dbReference type="Gene3D" id="3.30.70.580">
    <property type="entry name" value="Pseudouridine synthase I, catalytic domain, N-terminal subdomain"/>
    <property type="match status" value="1"/>
</dbReference>
<dbReference type="NCBIfam" id="TIGR00071">
    <property type="entry name" value="hisT_truA"/>
    <property type="match status" value="1"/>
</dbReference>
<dbReference type="SUPFAM" id="SSF55120">
    <property type="entry name" value="Pseudouridine synthase"/>
    <property type="match status" value="1"/>
</dbReference>
<keyword evidence="3" id="KW-0413">Isomerase</keyword>
<dbReference type="GO" id="GO:0031119">
    <property type="term" value="P:tRNA pseudouridine synthesis"/>
    <property type="evidence" value="ECO:0007669"/>
    <property type="project" value="TreeGrafter"/>
</dbReference>
<dbReference type="OrthoDB" id="25767at2759"/>
<proteinExistence type="inferred from homology"/>
<dbReference type="GO" id="GO:0005737">
    <property type="term" value="C:cytoplasm"/>
    <property type="evidence" value="ECO:0007669"/>
    <property type="project" value="TreeGrafter"/>
</dbReference>
<comment type="caution">
    <text evidence="6">The sequence shown here is derived from an EMBL/GenBank/DDBJ whole genome shotgun (WGS) entry which is preliminary data.</text>
</comment>
<name>A0A813WYE9_9BILA</name>
<dbReference type="GO" id="GO:1990481">
    <property type="term" value="P:mRNA pseudouridine synthesis"/>
    <property type="evidence" value="ECO:0007669"/>
    <property type="project" value="TreeGrafter"/>
</dbReference>
<dbReference type="AlphaFoldDB" id="A0A813WYE9"/>
<dbReference type="Pfam" id="PF01416">
    <property type="entry name" value="PseudoU_synth_1"/>
    <property type="match status" value="1"/>
</dbReference>
<keyword evidence="2" id="KW-0819">tRNA processing</keyword>